<dbReference type="RefSeq" id="WP_131329409.1">
    <property type="nucleotide sequence ID" value="NZ_CP044016.1"/>
</dbReference>
<dbReference type="InterPro" id="IPR014284">
    <property type="entry name" value="RNA_pol_sigma-70_dom"/>
</dbReference>
<dbReference type="Pfam" id="PF04542">
    <property type="entry name" value="Sigma70_r2"/>
    <property type="match status" value="1"/>
</dbReference>
<sequence length="178" mass="21545">MRAIFEQYYTRLCLFAYNIVSDDQIAEEIVQDAFLKLSDMETKKHVVYFRQWLYSTVKNAAINHLKQKKRRDRQSQTYNYYMYTIHMEKQSNIEDLIIRSEVNRRLWQGVEKLPSQMQQVILMHFEDGKSVGEIARELQLHVSTVKTQKQRGISQLRKYFLFPWVVFAFVCVYDFFIF</sequence>
<dbReference type="SUPFAM" id="SSF88659">
    <property type="entry name" value="Sigma3 and sigma4 domains of RNA polymerase sigma factors"/>
    <property type="match status" value="1"/>
</dbReference>
<keyword evidence="5" id="KW-0472">Membrane</keyword>
<evidence type="ECO:0000256" key="2">
    <source>
        <dbReference type="ARBA" id="ARBA00023015"/>
    </source>
</evidence>
<name>A0A5P2G3W6_9BACT</name>
<feature type="domain" description="RNA polymerase sigma factor 70 region 4 type 2" evidence="7">
    <location>
        <begin position="105"/>
        <end position="156"/>
    </location>
</feature>
<keyword evidence="4" id="KW-0804">Transcription</keyword>
<dbReference type="Gene3D" id="1.10.10.10">
    <property type="entry name" value="Winged helix-like DNA-binding domain superfamily/Winged helix DNA-binding domain"/>
    <property type="match status" value="1"/>
</dbReference>
<dbReference type="PANTHER" id="PTHR43133">
    <property type="entry name" value="RNA POLYMERASE ECF-TYPE SIGMA FACTO"/>
    <property type="match status" value="1"/>
</dbReference>
<evidence type="ECO:0000313" key="8">
    <source>
        <dbReference type="EMBL" id="QES88522.1"/>
    </source>
</evidence>
<dbReference type="Gene3D" id="1.10.1740.10">
    <property type="match status" value="1"/>
</dbReference>
<protein>
    <submittedName>
        <fullName evidence="8">Sigma-70 family RNA polymerase sigma factor</fullName>
    </submittedName>
</protein>
<dbReference type="InterPro" id="IPR036388">
    <property type="entry name" value="WH-like_DNA-bd_sf"/>
</dbReference>
<evidence type="ECO:0000259" key="7">
    <source>
        <dbReference type="Pfam" id="PF08281"/>
    </source>
</evidence>
<keyword evidence="5" id="KW-1133">Transmembrane helix</keyword>
<evidence type="ECO:0000256" key="3">
    <source>
        <dbReference type="ARBA" id="ARBA00023082"/>
    </source>
</evidence>
<keyword evidence="3" id="KW-0731">Sigma factor</keyword>
<evidence type="ECO:0000256" key="1">
    <source>
        <dbReference type="ARBA" id="ARBA00010641"/>
    </source>
</evidence>
<keyword evidence="9" id="KW-1185">Reference proteome</keyword>
<feature type="domain" description="RNA polymerase sigma-70 region 2" evidence="6">
    <location>
        <begin position="4"/>
        <end position="71"/>
    </location>
</feature>
<dbReference type="EMBL" id="CP044016">
    <property type="protein sequence ID" value="QES88522.1"/>
    <property type="molecule type" value="Genomic_DNA"/>
</dbReference>
<dbReference type="PANTHER" id="PTHR43133:SF46">
    <property type="entry name" value="RNA POLYMERASE SIGMA-70 FACTOR ECF SUBFAMILY"/>
    <property type="match status" value="1"/>
</dbReference>
<organism evidence="8 9">
    <name type="scientific">Rhizosphaericola mali</name>
    <dbReference type="NCBI Taxonomy" id="2545455"/>
    <lineage>
        <taxon>Bacteria</taxon>
        <taxon>Pseudomonadati</taxon>
        <taxon>Bacteroidota</taxon>
        <taxon>Chitinophagia</taxon>
        <taxon>Chitinophagales</taxon>
        <taxon>Chitinophagaceae</taxon>
        <taxon>Rhizosphaericola</taxon>
    </lineage>
</organism>
<dbReference type="InterPro" id="IPR013324">
    <property type="entry name" value="RNA_pol_sigma_r3/r4-like"/>
</dbReference>
<proteinExistence type="inferred from homology"/>
<dbReference type="NCBIfam" id="TIGR02937">
    <property type="entry name" value="sigma70-ECF"/>
    <property type="match status" value="1"/>
</dbReference>
<dbReference type="SUPFAM" id="SSF88946">
    <property type="entry name" value="Sigma2 domain of RNA polymerase sigma factors"/>
    <property type="match status" value="1"/>
</dbReference>
<evidence type="ECO:0000256" key="5">
    <source>
        <dbReference type="SAM" id="Phobius"/>
    </source>
</evidence>
<comment type="similarity">
    <text evidence="1">Belongs to the sigma-70 factor family. ECF subfamily.</text>
</comment>
<evidence type="ECO:0000313" key="9">
    <source>
        <dbReference type="Proteomes" id="UP000292424"/>
    </source>
</evidence>
<evidence type="ECO:0000259" key="6">
    <source>
        <dbReference type="Pfam" id="PF04542"/>
    </source>
</evidence>
<dbReference type="AlphaFoldDB" id="A0A5P2G3W6"/>
<dbReference type="OrthoDB" id="656273at2"/>
<dbReference type="GO" id="GO:0006352">
    <property type="term" value="P:DNA-templated transcription initiation"/>
    <property type="evidence" value="ECO:0007669"/>
    <property type="project" value="InterPro"/>
</dbReference>
<dbReference type="InterPro" id="IPR013325">
    <property type="entry name" value="RNA_pol_sigma_r2"/>
</dbReference>
<dbReference type="GO" id="GO:0016987">
    <property type="term" value="F:sigma factor activity"/>
    <property type="evidence" value="ECO:0007669"/>
    <property type="project" value="UniProtKB-KW"/>
</dbReference>
<feature type="transmembrane region" description="Helical" evidence="5">
    <location>
        <begin position="159"/>
        <end position="177"/>
    </location>
</feature>
<reference evidence="8 9" key="1">
    <citation type="submission" date="2019-09" db="EMBL/GenBank/DDBJ databases">
        <title>Complete genome sequence of Arachidicoccus sp. B3-10 isolated from apple orchard soil.</title>
        <authorList>
            <person name="Kim H.S."/>
            <person name="Han K.-I."/>
            <person name="Suh M.K."/>
            <person name="Lee K.C."/>
            <person name="Eom M.K."/>
            <person name="Kim J.-S."/>
            <person name="Kang S.W."/>
            <person name="Sin Y."/>
            <person name="Lee J.-S."/>
        </authorList>
    </citation>
    <scope>NUCLEOTIDE SEQUENCE [LARGE SCALE GENOMIC DNA]</scope>
    <source>
        <strain evidence="8 9">B3-10</strain>
    </source>
</reference>
<dbReference type="InterPro" id="IPR007627">
    <property type="entry name" value="RNA_pol_sigma70_r2"/>
</dbReference>
<dbReference type="Pfam" id="PF08281">
    <property type="entry name" value="Sigma70_r4_2"/>
    <property type="match status" value="1"/>
</dbReference>
<keyword evidence="5" id="KW-0812">Transmembrane</keyword>
<dbReference type="GO" id="GO:0003677">
    <property type="term" value="F:DNA binding"/>
    <property type="evidence" value="ECO:0007669"/>
    <property type="project" value="InterPro"/>
</dbReference>
<evidence type="ECO:0000256" key="4">
    <source>
        <dbReference type="ARBA" id="ARBA00023163"/>
    </source>
</evidence>
<keyword evidence="2" id="KW-0805">Transcription regulation</keyword>
<dbReference type="Proteomes" id="UP000292424">
    <property type="component" value="Chromosome"/>
</dbReference>
<dbReference type="InterPro" id="IPR039425">
    <property type="entry name" value="RNA_pol_sigma-70-like"/>
</dbReference>
<gene>
    <name evidence="8" type="ORF">E0W69_007560</name>
</gene>
<dbReference type="CDD" id="cd06171">
    <property type="entry name" value="Sigma70_r4"/>
    <property type="match status" value="1"/>
</dbReference>
<dbReference type="InterPro" id="IPR013249">
    <property type="entry name" value="RNA_pol_sigma70_r4_t2"/>
</dbReference>
<accession>A0A5P2G3W6</accession>
<dbReference type="KEGG" id="arac:E0W69_007560"/>